<feature type="domain" description="PLD phosphodiesterase" evidence="2">
    <location>
        <begin position="164"/>
        <end position="191"/>
    </location>
</feature>
<keyword evidence="1" id="KW-0812">Transmembrane</keyword>
<dbReference type="InterPro" id="IPR001736">
    <property type="entry name" value="PLipase_D/transphosphatidylase"/>
</dbReference>
<dbReference type="Gene3D" id="3.30.870.10">
    <property type="entry name" value="Endonuclease Chain A"/>
    <property type="match status" value="2"/>
</dbReference>
<dbReference type="Proteomes" id="UP000268857">
    <property type="component" value="Unassembled WGS sequence"/>
</dbReference>
<dbReference type="SMART" id="SM00155">
    <property type="entry name" value="PLDc"/>
    <property type="match status" value="2"/>
</dbReference>
<keyword evidence="4" id="KW-1185">Reference proteome</keyword>
<dbReference type="STRING" id="211165.GCA_000317285_05933"/>
<feature type="transmembrane region" description="Helical" evidence="1">
    <location>
        <begin position="6"/>
        <end position="28"/>
    </location>
</feature>
<dbReference type="RefSeq" id="WP_016877940.1">
    <property type="nucleotide sequence ID" value="NZ_AJLN01000137.1"/>
</dbReference>
<dbReference type="GO" id="GO:0032049">
    <property type="term" value="P:cardiolipin biosynthetic process"/>
    <property type="evidence" value="ECO:0007669"/>
    <property type="project" value="UniProtKB-ARBA"/>
</dbReference>
<dbReference type="GO" id="GO:0008808">
    <property type="term" value="F:cardiolipin synthase activity"/>
    <property type="evidence" value="ECO:0007669"/>
    <property type="project" value="TreeGrafter"/>
</dbReference>
<dbReference type="GO" id="GO:0016020">
    <property type="term" value="C:membrane"/>
    <property type="evidence" value="ECO:0007669"/>
    <property type="project" value="TreeGrafter"/>
</dbReference>
<feature type="domain" description="PLD phosphodiesterase" evidence="2">
    <location>
        <begin position="343"/>
        <end position="370"/>
    </location>
</feature>
<dbReference type="CDD" id="cd09159">
    <property type="entry name" value="PLDc_ybhO_like_2"/>
    <property type="match status" value="1"/>
</dbReference>
<evidence type="ECO:0000259" key="2">
    <source>
        <dbReference type="PROSITE" id="PS50035"/>
    </source>
</evidence>
<dbReference type="EMBL" id="RSCJ01000002">
    <property type="protein sequence ID" value="RUR85886.1"/>
    <property type="molecule type" value="Genomic_DNA"/>
</dbReference>
<dbReference type="InterPro" id="IPR025202">
    <property type="entry name" value="PLD-like_dom"/>
</dbReference>
<dbReference type="SUPFAM" id="SSF56024">
    <property type="entry name" value="Phospholipase D/nuclease"/>
    <property type="match status" value="2"/>
</dbReference>
<dbReference type="CDD" id="cd09110">
    <property type="entry name" value="PLDc_CLS_1"/>
    <property type="match status" value="1"/>
</dbReference>
<organism evidence="3 4">
    <name type="scientific">Chlorogloeopsis fritschii PCC 6912</name>
    <dbReference type="NCBI Taxonomy" id="211165"/>
    <lineage>
        <taxon>Bacteria</taxon>
        <taxon>Bacillati</taxon>
        <taxon>Cyanobacteriota</taxon>
        <taxon>Cyanophyceae</taxon>
        <taxon>Nostocales</taxon>
        <taxon>Chlorogloeopsidaceae</taxon>
        <taxon>Chlorogloeopsis</taxon>
    </lineage>
</organism>
<proteinExistence type="predicted"/>
<keyword evidence="1" id="KW-1133">Transmembrane helix</keyword>
<evidence type="ECO:0000256" key="1">
    <source>
        <dbReference type="SAM" id="Phobius"/>
    </source>
</evidence>
<evidence type="ECO:0000313" key="4">
    <source>
        <dbReference type="Proteomes" id="UP000268857"/>
    </source>
</evidence>
<dbReference type="OrthoDB" id="9762009at2"/>
<comment type="caution">
    <text evidence="3">The sequence shown here is derived from an EMBL/GenBank/DDBJ whole genome shotgun (WGS) entry which is preliminary data.</text>
</comment>
<evidence type="ECO:0000313" key="3">
    <source>
        <dbReference type="EMBL" id="RUR85886.1"/>
    </source>
</evidence>
<gene>
    <name evidence="3" type="primary">cls</name>
    <name evidence="3" type="ORF">PCC6912_07110</name>
</gene>
<keyword evidence="1" id="KW-0472">Membrane</keyword>
<dbReference type="PANTHER" id="PTHR21248">
    <property type="entry name" value="CARDIOLIPIN SYNTHASE"/>
    <property type="match status" value="1"/>
</dbReference>
<dbReference type="PROSITE" id="PS50035">
    <property type="entry name" value="PLD"/>
    <property type="match status" value="2"/>
</dbReference>
<reference evidence="3 4" key="1">
    <citation type="journal article" date="2019" name="Genome Biol. Evol.">
        <title>Day and night: Metabolic profiles and evolutionary relationships of six axenic non-marine cyanobacteria.</title>
        <authorList>
            <person name="Will S.E."/>
            <person name="Henke P."/>
            <person name="Boedeker C."/>
            <person name="Huang S."/>
            <person name="Brinkmann H."/>
            <person name="Rohde M."/>
            <person name="Jarek M."/>
            <person name="Friedl T."/>
            <person name="Seufert S."/>
            <person name="Schumacher M."/>
            <person name="Overmann J."/>
            <person name="Neumann-Schaal M."/>
            <person name="Petersen J."/>
        </authorList>
    </citation>
    <scope>NUCLEOTIDE SEQUENCE [LARGE SCALE GENOMIC DNA]</scope>
    <source>
        <strain evidence="3 4">PCC 6912</strain>
    </source>
</reference>
<protein>
    <submittedName>
        <fullName evidence="3">Cardiolipin synthase B</fullName>
    </submittedName>
</protein>
<dbReference type="Pfam" id="PF13091">
    <property type="entry name" value="PLDc_2"/>
    <property type="match status" value="2"/>
</dbReference>
<name>A0A433NQ00_CHLFR</name>
<sequence>MELVATALGWLGAIALIAGFLFIVVFYFRGAFRDYIDYRAINVPSPDEHRFAVALGSLSNSLGTTGDVIGFWFEANEIQSARLEAIQSAKRCIHFETFFMTPGRRANDFAAAVAERAAAGVEVQLVVDHYGTKKLPAKYWKRLEAAGVEVRFFKSFSWKAPFDYAGRTHRKLLLIDGKVALIGGAGISDFWDGQKKFGDTAPWFDFEFCLEGAVVSVLEGMFMQHWAAARGTVDLGAENFHPDPPGATMILVTPGDAPSNLSSSIRALFTTAIFAAKEKVWIASPYFLPDHQSRQALIAAKKRGIDVRILTCGPHNDKKLVYYASGELYGGLLRAGIKIYEHQPSMLHGKCLLVDDKWVSTGSANFDPRSFFHNDELNISTAEPQMVQHIKGIFHTGIERSQLISMTDWRTRPLWKRIIGRLVLFLQSQL</sequence>
<dbReference type="PANTHER" id="PTHR21248:SF22">
    <property type="entry name" value="PHOSPHOLIPASE D"/>
    <property type="match status" value="1"/>
</dbReference>
<accession>A0A433NQ00</accession>
<dbReference type="AlphaFoldDB" id="A0A433NQ00"/>